<comment type="function">
    <text evidence="1">Iron-sulfur subunit of the cytochrome bc1 complex, an essential component of the respiratory electron transport chain required for ATP synthesis. The bc1 complex catalyzes the oxidation of menaquinol and the reduction of cytochrome c in the respiratory chain. The bc1 complex operates through a Q-cycle mechanism that couples electron transfer to generation of the proton gradient that drives ATP synthesis.</text>
</comment>
<dbReference type="InterPro" id="IPR036922">
    <property type="entry name" value="Rieske_2Fe-2S_sf"/>
</dbReference>
<organism evidence="11 12">
    <name type="scientific">Xylanimonas oleitrophica</name>
    <dbReference type="NCBI Taxonomy" id="2607479"/>
    <lineage>
        <taxon>Bacteria</taxon>
        <taxon>Bacillati</taxon>
        <taxon>Actinomycetota</taxon>
        <taxon>Actinomycetes</taxon>
        <taxon>Micrococcales</taxon>
        <taxon>Promicromonosporaceae</taxon>
        <taxon>Xylanimonas</taxon>
    </lineage>
</organism>
<dbReference type="Proteomes" id="UP000248783">
    <property type="component" value="Unassembled WGS sequence"/>
</dbReference>
<evidence type="ECO:0000256" key="1">
    <source>
        <dbReference type="ARBA" id="ARBA00002494"/>
    </source>
</evidence>
<evidence type="ECO:0000256" key="9">
    <source>
        <dbReference type="ARBA" id="ARBA00034078"/>
    </source>
</evidence>
<dbReference type="Pfam" id="PF00355">
    <property type="entry name" value="Rieske"/>
    <property type="match status" value="1"/>
</dbReference>
<keyword evidence="12" id="KW-1185">Reference proteome</keyword>
<dbReference type="AlphaFoldDB" id="A0A2W5WWM2"/>
<gene>
    <name evidence="11" type="ORF">DNL40_03685</name>
</gene>
<keyword evidence="5" id="KW-0408">Iron</keyword>
<feature type="domain" description="Rieske" evidence="10">
    <location>
        <begin position="37"/>
        <end position="130"/>
    </location>
</feature>
<evidence type="ECO:0000256" key="5">
    <source>
        <dbReference type="ARBA" id="ARBA00023004"/>
    </source>
</evidence>
<dbReference type="EMBL" id="QKWH01000001">
    <property type="protein sequence ID" value="PZR55570.1"/>
    <property type="molecule type" value="Genomic_DNA"/>
</dbReference>
<evidence type="ECO:0000256" key="3">
    <source>
        <dbReference type="ARBA" id="ARBA00022714"/>
    </source>
</evidence>
<keyword evidence="4" id="KW-0479">Metal-binding</keyword>
<evidence type="ECO:0000256" key="8">
    <source>
        <dbReference type="ARBA" id="ARBA00029586"/>
    </source>
</evidence>
<dbReference type="PROSITE" id="PS51296">
    <property type="entry name" value="RIESKE"/>
    <property type="match status" value="1"/>
</dbReference>
<keyword evidence="6" id="KW-0411">Iron-sulfur</keyword>
<accession>A0A2W5WWM2</accession>
<name>A0A2W5WWM2_9MICO</name>
<reference evidence="11 12" key="1">
    <citation type="submission" date="2018-06" db="EMBL/GenBank/DDBJ databases">
        <title>Whole genome sequencing of a novel hydrocarbon degrading bacterial strain, PW21 isolated from oil contaminated produced water sample.</title>
        <authorList>
            <person name="Nagkirti P."/>
            <person name="Shaikh A."/>
            <person name="Gowdaman V."/>
            <person name="Engineer A.E."/>
            <person name="Dagar S."/>
            <person name="Dhakephalkar P.K."/>
        </authorList>
    </citation>
    <scope>NUCLEOTIDE SEQUENCE [LARGE SCALE GENOMIC DNA]</scope>
    <source>
        <strain evidence="11 12">PW21</strain>
    </source>
</reference>
<dbReference type="InterPro" id="IPR005805">
    <property type="entry name" value="Rieske_Fe-S_prot_C"/>
</dbReference>
<comment type="caution">
    <text evidence="11">The sequence shown here is derived from an EMBL/GenBank/DDBJ whole genome shotgun (WGS) entry which is preliminary data.</text>
</comment>
<dbReference type="GO" id="GO:0004497">
    <property type="term" value="F:monooxygenase activity"/>
    <property type="evidence" value="ECO:0007669"/>
    <property type="project" value="UniProtKB-ARBA"/>
</dbReference>
<evidence type="ECO:0000256" key="4">
    <source>
        <dbReference type="ARBA" id="ARBA00022723"/>
    </source>
</evidence>
<dbReference type="InterPro" id="IPR014349">
    <property type="entry name" value="Rieske_Fe-S_prot"/>
</dbReference>
<protein>
    <recommendedName>
        <fullName evidence="2">Cytochrome bc1 complex Rieske iron-sulfur subunit</fullName>
    </recommendedName>
    <alternativeName>
        <fullName evidence="8">Cytochrome bc1 reductase complex subunit QcrA</fullName>
    </alternativeName>
</protein>
<dbReference type="Gene3D" id="2.102.10.10">
    <property type="entry name" value="Rieske [2Fe-2S] iron-sulphur domain"/>
    <property type="match status" value="1"/>
</dbReference>
<sequence>MGTGAAVAGACVLAACAEERPTPQGEAQALGALAPGTRVVALADVPVGGAVSAQLDGHRVLVTRPAEDEVHLFSALCTHAGCRVVPADGALDCPCHGSRFALGDATVLVGPAVDPLPEIAVRVEGADVVLAG</sequence>
<dbReference type="GO" id="GO:0016705">
    <property type="term" value="F:oxidoreductase activity, acting on paired donors, with incorporation or reduction of molecular oxygen"/>
    <property type="evidence" value="ECO:0007669"/>
    <property type="project" value="UniProtKB-ARBA"/>
</dbReference>
<dbReference type="PRINTS" id="PR00162">
    <property type="entry name" value="RIESKE"/>
</dbReference>
<keyword evidence="7" id="KW-1015">Disulfide bond</keyword>
<keyword evidence="3" id="KW-0001">2Fe-2S</keyword>
<evidence type="ECO:0000256" key="6">
    <source>
        <dbReference type="ARBA" id="ARBA00023014"/>
    </source>
</evidence>
<evidence type="ECO:0000256" key="2">
    <source>
        <dbReference type="ARBA" id="ARBA00015816"/>
    </source>
</evidence>
<evidence type="ECO:0000313" key="11">
    <source>
        <dbReference type="EMBL" id="PZR55570.1"/>
    </source>
</evidence>
<evidence type="ECO:0000259" key="10">
    <source>
        <dbReference type="PROSITE" id="PS51296"/>
    </source>
</evidence>
<proteinExistence type="predicted"/>
<dbReference type="PANTHER" id="PTHR10134">
    <property type="entry name" value="CYTOCHROME B-C1 COMPLEX SUBUNIT RIESKE, MITOCHONDRIAL"/>
    <property type="match status" value="1"/>
</dbReference>
<dbReference type="SUPFAM" id="SSF50022">
    <property type="entry name" value="ISP domain"/>
    <property type="match status" value="1"/>
</dbReference>
<dbReference type="GO" id="GO:0051537">
    <property type="term" value="F:2 iron, 2 sulfur cluster binding"/>
    <property type="evidence" value="ECO:0007669"/>
    <property type="project" value="UniProtKB-KW"/>
</dbReference>
<dbReference type="CDD" id="cd03467">
    <property type="entry name" value="Rieske"/>
    <property type="match status" value="1"/>
</dbReference>
<dbReference type="GO" id="GO:0016020">
    <property type="term" value="C:membrane"/>
    <property type="evidence" value="ECO:0007669"/>
    <property type="project" value="InterPro"/>
</dbReference>
<dbReference type="GO" id="GO:0046872">
    <property type="term" value="F:metal ion binding"/>
    <property type="evidence" value="ECO:0007669"/>
    <property type="project" value="UniProtKB-KW"/>
</dbReference>
<evidence type="ECO:0000256" key="7">
    <source>
        <dbReference type="ARBA" id="ARBA00023157"/>
    </source>
</evidence>
<evidence type="ECO:0000313" key="12">
    <source>
        <dbReference type="Proteomes" id="UP000248783"/>
    </source>
</evidence>
<dbReference type="InterPro" id="IPR017941">
    <property type="entry name" value="Rieske_2Fe-2S"/>
</dbReference>
<comment type="cofactor">
    <cofactor evidence="9">
        <name>[2Fe-2S] cluster</name>
        <dbReference type="ChEBI" id="CHEBI:190135"/>
    </cofactor>
</comment>